<sequence>MGWIVAVIAVIAAVAATTRSYGSARAEQLAVARAELTERQMKAAEARTAALVDEIRQLAHRRIPAAAVALSHPSAQVPGLREAAEVDGDSARLLTEAVQAARTAVIEERQRVDAAARAAMRGTSAKIQSLLNQSQQLLHELQHEYDDPRILQLDFRNELALRRTQATAVLCDAWPGLARQNSPLVEIVLGAQSRVAGYERIKVANHLREERLALAARAAEPLAIALAELLANATAYSHPDTDVTVTLQQSGGRGAFLVVDDAGIGMDEDALDRARTLLAGPSEVLLTELGDPPQTGFAVVGRLVVQYGFHCHIEASPFGGMRTILRVPAHLLTVLKEDRTLSALAPTPVSAHPAPAEPDAPAPPAPAPPETGAAEPAGLPSRRRRAPRPAAVASTAPAAVPAAGQVPRTPEQAESSWAALQQGTLNGRSVAGRAPAPDSDGHDHLGDQDDQGDDET</sequence>
<keyword evidence="9" id="KW-0067">ATP-binding</keyword>
<evidence type="ECO:0000313" key="10">
    <source>
        <dbReference type="Proteomes" id="UP001229952"/>
    </source>
</evidence>
<evidence type="ECO:0000256" key="4">
    <source>
        <dbReference type="ARBA" id="ARBA00022679"/>
    </source>
</evidence>
<dbReference type="PANTHER" id="PTHR45436:SF5">
    <property type="entry name" value="SENSOR HISTIDINE KINASE TRCS"/>
    <property type="match status" value="1"/>
</dbReference>
<dbReference type="RefSeq" id="WP_306086515.1">
    <property type="nucleotide sequence ID" value="NZ_CP120992.1"/>
</dbReference>
<dbReference type="InterPro" id="IPR003594">
    <property type="entry name" value="HATPase_dom"/>
</dbReference>
<dbReference type="SUPFAM" id="SSF55874">
    <property type="entry name" value="ATPase domain of HSP90 chaperone/DNA topoisomerase II/histidine kinase"/>
    <property type="match status" value="1"/>
</dbReference>
<evidence type="ECO:0000256" key="7">
    <source>
        <dbReference type="SAM" id="MobiDB-lite"/>
    </source>
</evidence>
<dbReference type="Proteomes" id="UP001229952">
    <property type="component" value="Chromosome"/>
</dbReference>
<dbReference type="PANTHER" id="PTHR45436">
    <property type="entry name" value="SENSOR HISTIDINE KINASE YKOH"/>
    <property type="match status" value="1"/>
</dbReference>
<dbReference type="Gene3D" id="3.30.565.10">
    <property type="entry name" value="Histidine kinase-like ATPase, C-terminal domain"/>
    <property type="match status" value="1"/>
</dbReference>
<keyword evidence="3" id="KW-0597">Phosphoprotein</keyword>
<dbReference type="InterPro" id="IPR036890">
    <property type="entry name" value="HATPase_C_sf"/>
</dbReference>
<feature type="compositionally biased region" description="Polar residues" evidence="7">
    <location>
        <begin position="412"/>
        <end position="427"/>
    </location>
</feature>
<name>A0ABY9I116_9ACTN</name>
<dbReference type="InterPro" id="IPR050428">
    <property type="entry name" value="TCS_sensor_his_kinase"/>
</dbReference>
<keyword evidence="6" id="KW-0175">Coiled coil</keyword>
<feature type="region of interest" description="Disordered" evidence="7">
    <location>
        <begin position="346"/>
        <end position="456"/>
    </location>
</feature>
<keyword evidence="10" id="KW-1185">Reference proteome</keyword>
<accession>A0ABY9I116</accession>
<evidence type="ECO:0000256" key="3">
    <source>
        <dbReference type="ARBA" id="ARBA00022553"/>
    </source>
</evidence>
<feature type="coiled-coil region" evidence="6">
    <location>
        <begin position="34"/>
        <end position="61"/>
    </location>
</feature>
<dbReference type="EC" id="2.7.13.3" evidence="2"/>
<keyword evidence="4" id="KW-0808">Transferase</keyword>
<feature type="domain" description="Histidine kinase/HSP90-like ATPase" evidence="8">
    <location>
        <begin position="221"/>
        <end position="329"/>
    </location>
</feature>
<reference evidence="9 10" key="1">
    <citation type="submission" date="2023-03" db="EMBL/GenBank/DDBJ databases">
        <title>Isolation and description of six Streptomyces strains from soil environments, able to metabolize different microbial glucans.</title>
        <authorList>
            <person name="Widen T."/>
            <person name="Larsbrink J."/>
        </authorList>
    </citation>
    <scope>NUCLEOTIDE SEQUENCE [LARGE SCALE GENOMIC DNA]</scope>
    <source>
        <strain evidence="9 10">Mut2</strain>
    </source>
</reference>
<comment type="catalytic activity">
    <reaction evidence="1">
        <text>ATP + protein L-histidine = ADP + protein N-phospho-L-histidine.</text>
        <dbReference type="EC" id="2.7.13.3"/>
    </reaction>
</comment>
<dbReference type="GO" id="GO:0005524">
    <property type="term" value="F:ATP binding"/>
    <property type="evidence" value="ECO:0007669"/>
    <property type="project" value="UniProtKB-KW"/>
</dbReference>
<evidence type="ECO:0000259" key="8">
    <source>
        <dbReference type="Pfam" id="PF02518"/>
    </source>
</evidence>
<dbReference type="Pfam" id="PF02518">
    <property type="entry name" value="HATPase_c"/>
    <property type="match status" value="1"/>
</dbReference>
<proteinExistence type="predicted"/>
<evidence type="ECO:0000256" key="6">
    <source>
        <dbReference type="SAM" id="Coils"/>
    </source>
</evidence>
<gene>
    <name evidence="9" type="ORF">P8A22_08375</name>
</gene>
<keyword evidence="5" id="KW-0418">Kinase</keyword>
<feature type="compositionally biased region" description="Pro residues" evidence="7">
    <location>
        <begin position="355"/>
        <end position="369"/>
    </location>
</feature>
<protein>
    <recommendedName>
        <fullName evidence="2">histidine kinase</fullName>
        <ecNumber evidence="2">2.7.13.3</ecNumber>
    </recommendedName>
</protein>
<evidence type="ECO:0000313" key="9">
    <source>
        <dbReference type="EMBL" id="WLQ40019.1"/>
    </source>
</evidence>
<dbReference type="EMBL" id="CP120992">
    <property type="protein sequence ID" value="WLQ40019.1"/>
    <property type="molecule type" value="Genomic_DNA"/>
</dbReference>
<evidence type="ECO:0000256" key="5">
    <source>
        <dbReference type="ARBA" id="ARBA00022777"/>
    </source>
</evidence>
<keyword evidence="9" id="KW-0547">Nucleotide-binding</keyword>
<evidence type="ECO:0000256" key="1">
    <source>
        <dbReference type="ARBA" id="ARBA00000085"/>
    </source>
</evidence>
<evidence type="ECO:0000256" key="2">
    <source>
        <dbReference type="ARBA" id="ARBA00012438"/>
    </source>
</evidence>
<organism evidence="9 10">
    <name type="scientific">Streptomyces laculatispora</name>
    <dbReference type="NCBI Taxonomy" id="887464"/>
    <lineage>
        <taxon>Bacteria</taxon>
        <taxon>Bacillati</taxon>
        <taxon>Actinomycetota</taxon>
        <taxon>Actinomycetes</taxon>
        <taxon>Kitasatosporales</taxon>
        <taxon>Streptomycetaceae</taxon>
        <taxon>Streptomyces</taxon>
    </lineage>
</organism>
<feature type="compositionally biased region" description="Low complexity" evidence="7">
    <location>
        <begin position="388"/>
        <end position="403"/>
    </location>
</feature>